<evidence type="ECO:0000313" key="9">
    <source>
        <dbReference type="EMBL" id="MDO0823977.1"/>
    </source>
</evidence>
<feature type="transmembrane region" description="Helical" evidence="8">
    <location>
        <begin position="143"/>
        <end position="161"/>
    </location>
</feature>
<dbReference type="PANTHER" id="PTHR34975:SF2">
    <property type="entry name" value="SPORE GERMINATION PROTEIN A2"/>
    <property type="match status" value="1"/>
</dbReference>
<keyword evidence="6 8" id="KW-1133">Transmembrane helix</keyword>
<dbReference type="InterPro" id="IPR004761">
    <property type="entry name" value="Spore_GerAB"/>
</dbReference>
<feature type="transmembrane region" description="Helical" evidence="8">
    <location>
        <begin position="181"/>
        <end position="206"/>
    </location>
</feature>
<organism evidence="9 10">
    <name type="scientific">Desulfosporosinus nitroreducens</name>
    <dbReference type="NCBI Taxonomy" id="2018668"/>
    <lineage>
        <taxon>Bacteria</taxon>
        <taxon>Bacillati</taxon>
        <taxon>Bacillota</taxon>
        <taxon>Clostridia</taxon>
        <taxon>Eubacteriales</taxon>
        <taxon>Desulfitobacteriaceae</taxon>
        <taxon>Desulfosporosinus</taxon>
    </lineage>
</organism>
<keyword evidence="5 8" id="KW-0812">Transmembrane</keyword>
<dbReference type="PANTHER" id="PTHR34975">
    <property type="entry name" value="SPORE GERMINATION PROTEIN A2"/>
    <property type="match status" value="1"/>
</dbReference>
<feature type="transmembrane region" description="Helical" evidence="8">
    <location>
        <begin position="78"/>
        <end position="102"/>
    </location>
</feature>
<feature type="transmembrane region" description="Helical" evidence="8">
    <location>
        <begin position="272"/>
        <end position="293"/>
    </location>
</feature>
<evidence type="ECO:0000256" key="1">
    <source>
        <dbReference type="ARBA" id="ARBA00004141"/>
    </source>
</evidence>
<comment type="similarity">
    <text evidence="2">Belongs to the amino acid-polyamine-organocation (APC) superfamily. Spore germination protein (SGP) (TC 2.A.3.9) family.</text>
</comment>
<feature type="transmembrane region" description="Helical" evidence="8">
    <location>
        <begin position="114"/>
        <end position="131"/>
    </location>
</feature>
<evidence type="ECO:0000256" key="2">
    <source>
        <dbReference type="ARBA" id="ARBA00007998"/>
    </source>
</evidence>
<dbReference type="Pfam" id="PF03845">
    <property type="entry name" value="Spore_permease"/>
    <property type="match status" value="1"/>
</dbReference>
<evidence type="ECO:0000256" key="8">
    <source>
        <dbReference type="SAM" id="Phobius"/>
    </source>
</evidence>
<feature type="transmembrane region" description="Helical" evidence="8">
    <location>
        <begin position="218"/>
        <end position="241"/>
    </location>
</feature>
<sequence>MERISPHQFTTLGAAVLMGTTFLPVASLVTGVGGRDGWMSVLPGFAVGIPYSLMILSLSEQYPRKNLLQISEAVFGKWIGKSLGFFYTLIVVYLGGLLLGQIGDIYQASTMPVTPLWVFFLGGIFLVLFLIKSGIEVFARFSEVVFPLIVIALLLNVGLSVPRIEQGELLPILSEGFKPIFLGATKVIPFVMTYMLFLAGIIAFLPTGKQELSQLKTGVWRIIFLVGILDTFVVLIQLLIFGPAETIRIVYGLLVLGKLVEVSRTVAGVESLFLGVWLAAAVIKIGSLFYAVIWGLESVFGLKGVNWRHAIAVVFLGIAFRFVRGPSLIIEIGLVDEYLIMPFVSLWIPILWGVSRWKRGAEI</sequence>
<feature type="transmembrane region" description="Helical" evidence="8">
    <location>
        <begin position="338"/>
        <end position="355"/>
    </location>
</feature>
<reference evidence="9" key="1">
    <citation type="submission" date="2022-05" db="EMBL/GenBank/DDBJ databases">
        <title>Expanded diversity of anoxic marine methylotrophy in a Black Sea sulfate reducing microorganism.</title>
        <authorList>
            <person name="Fischer P.Q."/>
            <person name="Stams A.J.M."/>
            <person name="Villanueva L."/>
            <person name="Sousa D.Z."/>
        </authorList>
    </citation>
    <scope>NUCLEOTIDE SEQUENCE</scope>
    <source>
        <strain evidence="9">P130</strain>
    </source>
</reference>
<keyword evidence="10" id="KW-1185">Reference proteome</keyword>
<evidence type="ECO:0000256" key="3">
    <source>
        <dbReference type="ARBA" id="ARBA00022448"/>
    </source>
</evidence>
<keyword evidence="7 8" id="KW-0472">Membrane</keyword>
<evidence type="ECO:0000256" key="4">
    <source>
        <dbReference type="ARBA" id="ARBA00022544"/>
    </source>
</evidence>
<feature type="transmembrane region" description="Helical" evidence="8">
    <location>
        <begin position="305"/>
        <end position="323"/>
    </location>
</feature>
<evidence type="ECO:0000256" key="5">
    <source>
        <dbReference type="ARBA" id="ARBA00022692"/>
    </source>
</evidence>
<dbReference type="EMBL" id="JAMJEV010000011">
    <property type="protein sequence ID" value="MDO0823977.1"/>
    <property type="molecule type" value="Genomic_DNA"/>
</dbReference>
<feature type="transmembrane region" description="Helical" evidence="8">
    <location>
        <begin position="12"/>
        <end position="32"/>
    </location>
</feature>
<name>A0ABT8QRJ3_9FIRM</name>
<keyword evidence="4" id="KW-0309">Germination</keyword>
<evidence type="ECO:0000256" key="6">
    <source>
        <dbReference type="ARBA" id="ARBA00022989"/>
    </source>
</evidence>
<accession>A0ABT8QRJ3</accession>
<gene>
    <name evidence="9" type="ORF">M8H41_14085</name>
</gene>
<protein>
    <submittedName>
        <fullName evidence="9">Spore germination protein</fullName>
    </submittedName>
</protein>
<comment type="caution">
    <text evidence="9">The sequence shown here is derived from an EMBL/GenBank/DDBJ whole genome shotgun (WGS) entry which is preliminary data.</text>
</comment>
<feature type="transmembrane region" description="Helical" evidence="8">
    <location>
        <begin position="38"/>
        <end position="58"/>
    </location>
</feature>
<dbReference type="RefSeq" id="WP_302049068.1">
    <property type="nucleotide sequence ID" value="NZ_JAMJEV010000011.1"/>
</dbReference>
<evidence type="ECO:0000256" key="7">
    <source>
        <dbReference type="ARBA" id="ARBA00023136"/>
    </source>
</evidence>
<comment type="subcellular location">
    <subcellularLocation>
        <location evidence="1">Membrane</location>
        <topology evidence="1">Multi-pass membrane protein</topology>
    </subcellularLocation>
</comment>
<evidence type="ECO:0000313" key="10">
    <source>
        <dbReference type="Proteomes" id="UP001176021"/>
    </source>
</evidence>
<proteinExistence type="inferred from homology"/>
<dbReference type="Proteomes" id="UP001176021">
    <property type="component" value="Unassembled WGS sequence"/>
</dbReference>
<keyword evidence="3" id="KW-0813">Transport</keyword>